<evidence type="ECO:0000313" key="2">
    <source>
        <dbReference type="EMBL" id="MBK7274249.1"/>
    </source>
</evidence>
<reference evidence="2 3" key="1">
    <citation type="submission" date="2020-10" db="EMBL/GenBank/DDBJ databases">
        <title>Connecting structure to function with the recovery of over 1000 high-quality activated sludge metagenome-assembled genomes encoding full-length rRNA genes using long-read sequencing.</title>
        <authorList>
            <person name="Singleton C.M."/>
            <person name="Petriglieri F."/>
            <person name="Kristensen J.M."/>
            <person name="Kirkegaard R.H."/>
            <person name="Michaelsen T.Y."/>
            <person name="Andersen M.H."/>
            <person name="Karst S.M."/>
            <person name="Dueholm M.S."/>
            <person name="Nielsen P.H."/>
            <person name="Albertsen M."/>
        </authorList>
    </citation>
    <scope>NUCLEOTIDE SEQUENCE [LARGE SCALE GENOMIC DNA]</scope>
    <source>
        <strain evidence="2">Ega_18-Q3-R5-49_MAXAC.001</strain>
    </source>
</reference>
<evidence type="ECO:0000313" key="3">
    <source>
        <dbReference type="Proteomes" id="UP000726105"/>
    </source>
</evidence>
<evidence type="ECO:0000259" key="1">
    <source>
        <dbReference type="Pfam" id="PF13338"/>
    </source>
</evidence>
<dbReference type="Pfam" id="PF13338">
    <property type="entry name" value="AbiEi_4"/>
    <property type="match status" value="1"/>
</dbReference>
<sequence>MGDIGGEGTHRARIHEIAVGEYGLVSTRDANDEGIPLVALRKLAGRGVLQRVGHGLYRDTTVPTSDLDQYALAVRLVGEGAFVMGDSVLAMHNLALVNPPRITVGTPVRVWRQVPTFVRTVRRVLPPEALTVDEGIAQTTIAQAITDCMEIVMPSRLREAISEAGRRQLLSSREQNTLRVRLARRNAEVHGG</sequence>
<proteinExistence type="predicted"/>
<dbReference type="AlphaFoldDB" id="A0A935IQG6"/>
<name>A0A935IQG6_9MICO</name>
<protein>
    <submittedName>
        <fullName evidence="2">Type IV toxin-antitoxin system AbiEi family antitoxin domain-containing protein</fullName>
    </submittedName>
</protein>
<gene>
    <name evidence="2" type="ORF">IPI13_14145</name>
</gene>
<feature type="domain" description="AbiEi antitoxin N-terminal" evidence="1">
    <location>
        <begin position="16"/>
        <end position="58"/>
    </location>
</feature>
<organism evidence="2 3">
    <name type="scientific">Candidatus Phosphoribacter hodrii</name>
    <dbReference type="NCBI Taxonomy" id="2953743"/>
    <lineage>
        <taxon>Bacteria</taxon>
        <taxon>Bacillati</taxon>
        <taxon>Actinomycetota</taxon>
        <taxon>Actinomycetes</taxon>
        <taxon>Micrococcales</taxon>
        <taxon>Dermatophilaceae</taxon>
        <taxon>Candidatus Phosphoribacter</taxon>
    </lineage>
</organism>
<dbReference type="InterPro" id="IPR025159">
    <property type="entry name" value="AbiEi_N"/>
</dbReference>
<accession>A0A935IQG6</accession>
<dbReference type="EMBL" id="JADJIB010000005">
    <property type="protein sequence ID" value="MBK7274249.1"/>
    <property type="molecule type" value="Genomic_DNA"/>
</dbReference>
<dbReference type="Proteomes" id="UP000726105">
    <property type="component" value="Unassembled WGS sequence"/>
</dbReference>
<comment type="caution">
    <text evidence="2">The sequence shown here is derived from an EMBL/GenBank/DDBJ whole genome shotgun (WGS) entry which is preliminary data.</text>
</comment>